<dbReference type="InterPro" id="IPR012340">
    <property type="entry name" value="NA-bd_OB-fold"/>
</dbReference>
<dbReference type="EMBL" id="JAPJDO010000004">
    <property type="protein sequence ID" value="MCX2936330.1"/>
    <property type="molecule type" value="Genomic_DNA"/>
</dbReference>
<organism evidence="3 4">
    <name type="scientific">Mycobacterium pinniadriaticum</name>
    <dbReference type="NCBI Taxonomy" id="2994102"/>
    <lineage>
        <taxon>Bacteria</taxon>
        <taxon>Bacillati</taxon>
        <taxon>Actinomycetota</taxon>
        <taxon>Actinomycetes</taxon>
        <taxon>Mycobacteriales</taxon>
        <taxon>Mycobacteriaceae</taxon>
        <taxon>Mycobacterium</taxon>
    </lineage>
</organism>
<dbReference type="InterPro" id="IPR052513">
    <property type="entry name" value="Thioester_dehydratase-like"/>
</dbReference>
<evidence type="ECO:0000259" key="2">
    <source>
        <dbReference type="Pfam" id="PF12172"/>
    </source>
</evidence>
<dbReference type="InterPro" id="IPR002878">
    <property type="entry name" value="ChsH2_C"/>
</dbReference>
<reference evidence="3 4" key="1">
    <citation type="submission" date="2022-11" db="EMBL/GenBank/DDBJ databases">
        <title>Mycobacterium sp. nov.</title>
        <authorList>
            <person name="Papic B."/>
            <person name="Spicic S."/>
            <person name="Duvnjak S."/>
        </authorList>
    </citation>
    <scope>NUCLEOTIDE SEQUENCE [LARGE SCALE GENOMIC DNA]</scope>
    <source>
        <strain evidence="3 4">CVI_P4</strain>
    </source>
</reference>
<dbReference type="PANTHER" id="PTHR34075">
    <property type="entry name" value="BLR3430 PROTEIN"/>
    <property type="match status" value="1"/>
</dbReference>
<dbReference type="PANTHER" id="PTHR34075:SF5">
    <property type="entry name" value="BLR3430 PROTEIN"/>
    <property type="match status" value="1"/>
</dbReference>
<dbReference type="Proteomes" id="UP001300745">
    <property type="component" value="Unassembled WGS sequence"/>
</dbReference>
<comment type="caution">
    <text evidence="3">The sequence shown here is derived from an EMBL/GenBank/DDBJ whole genome shotgun (WGS) entry which is preliminary data.</text>
</comment>
<evidence type="ECO:0000313" key="4">
    <source>
        <dbReference type="Proteomes" id="UP001300745"/>
    </source>
</evidence>
<sequence length="252" mass="27837">MTIELAPGVPGELVATVEAHGKAVAAADNATVLADFLPDRIGQLIASADVPNRLTGCEVRSIAGVGDDRYDAVIRYLKPDGDWFELRSRWVHFDDGTWRVFSVRNIPETPPWMDLAGPSDDGIDTPHWDGLRAGRLLLQQCAGCANWIWAPRPICPRCHSFDMRWQQVEPVGVIYSWTRTWQPFSREATGHLPYVVVLVELPAAGGCRVVGVLAHADGVTPAIGATVVGHIDSPPDDEHWPLIRWQLEEVQR</sequence>
<keyword evidence="4" id="KW-1185">Reference proteome</keyword>
<dbReference type="InterPro" id="IPR022002">
    <property type="entry name" value="ChsH2_Znr"/>
</dbReference>
<dbReference type="Pfam" id="PF01796">
    <property type="entry name" value="OB_ChsH2_C"/>
    <property type="match status" value="1"/>
</dbReference>
<feature type="domain" description="ChsH2 rubredoxin-like zinc ribbon" evidence="2">
    <location>
        <begin position="128"/>
        <end position="163"/>
    </location>
</feature>
<proteinExistence type="predicted"/>
<dbReference type="SUPFAM" id="SSF50249">
    <property type="entry name" value="Nucleic acid-binding proteins"/>
    <property type="match status" value="1"/>
</dbReference>
<protein>
    <submittedName>
        <fullName evidence="3">Zinc ribbon domain-containing protein</fullName>
    </submittedName>
</protein>
<evidence type="ECO:0000259" key="1">
    <source>
        <dbReference type="Pfam" id="PF01796"/>
    </source>
</evidence>
<accession>A0ABT3S9Y7</accession>
<dbReference type="Gene3D" id="6.10.30.10">
    <property type="match status" value="1"/>
</dbReference>
<dbReference type="RefSeq" id="WP_265995932.1">
    <property type="nucleotide sequence ID" value="NZ_JAPJDN010000004.1"/>
</dbReference>
<feature type="domain" description="ChsH2 C-terminal OB-fold" evidence="1">
    <location>
        <begin position="165"/>
        <end position="227"/>
    </location>
</feature>
<gene>
    <name evidence="3" type="ORF">ORI27_06455</name>
</gene>
<name>A0ABT3S9Y7_9MYCO</name>
<dbReference type="Pfam" id="PF12172">
    <property type="entry name" value="zf-ChsH2"/>
    <property type="match status" value="1"/>
</dbReference>
<evidence type="ECO:0000313" key="3">
    <source>
        <dbReference type="EMBL" id="MCX2936330.1"/>
    </source>
</evidence>